<feature type="region of interest" description="Disordered" evidence="1">
    <location>
        <begin position="1"/>
        <end position="21"/>
    </location>
</feature>
<dbReference type="EMBL" id="WSZM01000232">
    <property type="protein sequence ID" value="KAF4037770.1"/>
    <property type="molecule type" value="Genomic_DNA"/>
</dbReference>
<dbReference type="Proteomes" id="UP000602510">
    <property type="component" value="Unassembled WGS sequence"/>
</dbReference>
<dbReference type="EMBL" id="JAACNO010000844">
    <property type="protein sequence ID" value="KAF4144579.1"/>
    <property type="molecule type" value="Genomic_DNA"/>
</dbReference>
<keyword evidence="4" id="KW-1185">Reference proteome</keyword>
<sequence>MSRKSALSIRARGRPQGNSGSAVQASIAADFVEFHPSMSLEHAPTLADCLAVSSELIPNVKAQPVCAPEANETTLESVLANRHHVWTKVTEVIEKLGSTEAYQGDVHALQKLLQLHILCNILPIFLCLFTLAKHVQASFCNYNAQQRETHLRTLQLTLMQEGRVLPRVEAVKTIIPSDNDNEDDKDVDPPNTFHEWPEEQERHLEIVDYDAIDLIELSEHFS</sequence>
<reference evidence="2" key="1">
    <citation type="submission" date="2020-04" db="EMBL/GenBank/DDBJ databases">
        <title>Hybrid Assembly of Korean Phytophthora infestans isolates.</title>
        <authorList>
            <person name="Prokchorchik M."/>
            <person name="Lee Y."/>
            <person name="Seo J."/>
            <person name="Cho J.-H."/>
            <person name="Park Y.-E."/>
            <person name="Jang D.-C."/>
            <person name="Im J.-S."/>
            <person name="Choi J.-G."/>
            <person name="Park H.-J."/>
            <person name="Lee G.-B."/>
            <person name="Lee Y.-G."/>
            <person name="Hong S.-Y."/>
            <person name="Cho K."/>
            <person name="Sohn K.H."/>
        </authorList>
    </citation>
    <scope>NUCLEOTIDE SEQUENCE</scope>
    <source>
        <strain evidence="2">KR_1_A1</strain>
        <strain evidence="3">KR_2_A2</strain>
    </source>
</reference>
<proteinExistence type="predicted"/>
<accession>A0A833T297</accession>
<feature type="region of interest" description="Disordered" evidence="1">
    <location>
        <begin position="175"/>
        <end position="194"/>
    </location>
</feature>
<organism evidence="2 4">
    <name type="scientific">Phytophthora infestans</name>
    <name type="common">Potato late blight agent</name>
    <name type="synonym">Botrytis infestans</name>
    <dbReference type="NCBI Taxonomy" id="4787"/>
    <lineage>
        <taxon>Eukaryota</taxon>
        <taxon>Sar</taxon>
        <taxon>Stramenopiles</taxon>
        <taxon>Oomycota</taxon>
        <taxon>Peronosporomycetes</taxon>
        <taxon>Peronosporales</taxon>
        <taxon>Peronosporaceae</taxon>
        <taxon>Phytophthora</taxon>
    </lineage>
</organism>
<comment type="caution">
    <text evidence="2">The sequence shown here is derived from an EMBL/GenBank/DDBJ whole genome shotgun (WGS) entry which is preliminary data.</text>
</comment>
<dbReference type="Proteomes" id="UP000704712">
    <property type="component" value="Unassembled WGS sequence"/>
</dbReference>
<evidence type="ECO:0000256" key="1">
    <source>
        <dbReference type="SAM" id="MobiDB-lite"/>
    </source>
</evidence>
<protein>
    <submittedName>
        <fullName evidence="2">Uncharacterized protein</fullName>
    </submittedName>
</protein>
<name>A0A833T297_PHYIN</name>
<evidence type="ECO:0000313" key="4">
    <source>
        <dbReference type="Proteomes" id="UP000602510"/>
    </source>
</evidence>
<gene>
    <name evidence="2" type="ORF">GN244_ATG10098</name>
    <name evidence="3" type="ORF">GN958_ATG06234</name>
</gene>
<evidence type="ECO:0000313" key="2">
    <source>
        <dbReference type="EMBL" id="KAF4037770.1"/>
    </source>
</evidence>
<evidence type="ECO:0000313" key="3">
    <source>
        <dbReference type="EMBL" id="KAF4144579.1"/>
    </source>
</evidence>
<dbReference type="AlphaFoldDB" id="A0A833T297"/>